<name>A0AAE6YZX3_9GAMM</name>
<feature type="transmembrane region" description="Helical" evidence="1">
    <location>
        <begin position="6"/>
        <end position="28"/>
    </location>
</feature>
<evidence type="ECO:0000313" key="3">
    <source>
        <dbReference type="Proteomes" id="UP000500801"/>
    </source>
</evidence>
<keyword evidence="1" id="KW-1133">Transmembrane helix</keyword>
<reference evidence="2 3" key="1">
    <citation type="submission" date="2018-11" db="EMBL/GenBank/DDBJ databases">
        <title>Complete genome sequence of Dickeya zeae strain CE1 infecting Canna edulis Ker-Gawl. in China.</title>
        <authorList>
            <person name="Zhang J."/>
            <person name="Lin B."/>
            <person name="Shen H."/>
            <person name="Jiang S."/>
            <person name="Pu X."/>
            <person name="Sun D."/>
        </authorList>
    </citation>
    <scope>NUCLEOTIDE SEQUENCE [LARGE SCALE GENOMIC DNA]</scope>
    <source>
        <strain evidence="2 3">CE1</strain>
    </source>
</reference>
<dbReference type="AlphaFoldDB" id="A0AAE6YZX3"/>
<evidence type="ECO:0000256" key="1">
    <source>
        <dbReference type="SAM" id="Phobius"/>
    </source>
</evidence>
<sequence length="77" mass="9022">MQAIVGGFYLHVFSAAPTMLVANFCQNLAITLKNESESRFLLFFIYIDNNKGFYLFLLLYLQKNNVFYLSIQSYFQD</sequence>
<dbReference type="Proteomes" id="UP000500801">
    <property type="component" value="Chromosome"/>
</dbReference>
<evidence type="ECO:0000313" key="2">
    <source>
        <dbReference type="EMBL" id="QIZ50928.1"/>
    </source>
</evidence>
<dbReference type="EMBL" id="CP033622">
    <property type="protein sequence ID" value="QIZ50928.1"/>
    <property type="molecule type" value="Genomic_DNA"/>
</dbReference>
<keyword evidence="1" id="KW-0472">Membrane</keyword>
<proteinExistence type="predicted"/>
<feature type="transmembrane region" description="Helical" evidence="1">
    <location>
        <begin position="40"/>
        <end position="61"/>
    </location>
</feature>
<organism evidence="2 3">
    <name type="scientific">Dickeya zeae</name>
    <dbReference type="NCBI Taxonomy" id="204042"/>
    <lineage>
        <taxon>Bacteria</taxon>
        <taxon>Pseudomonadati</taxon>
        <taxon>Pseudomonadota</taxon>
        <taxon>Gammaproteobacteria</taxon>
        <taxon>Enterobacterales</taxon>
        <taxon>Pectobacteriaceae</taxon>
        <taxon>Dickeya</taxon>
    </lineage>
</organism>
<accession>A0AAE6YZX3</accession>
<protein>
    <submittedName>
        <fullName evidence="2">Uncharacterized protein</fullName>
    </submittedName>
</protein>
<keyword evidence="1" id="KW-0812">Transmembrane</keyword>
<gene>
    <name evidence="2" type="ORF">DWG24_09190</name>
</gene>